<dbReference type="EMBL" id="GBRH01246491">
    <property type="protein sequence ID" value="JAD51404.1"/>
    <property type="molecule type" value="Transcribed_RNA"/>
</dbReference>
<accession>A0A0A9AI86</accession>
<evidence type="ECO:0000313" key="1">
    <source>
        <dbReference type="EMBL" id="JAD51404.1"/>
    </source>
</evidence>
<protein>
    <submittedName>
        <fullName evidence="1">Uncharacterized protein</fullName>
    </submittedName>
</protein>
<reference evidence="1" key="2">
    <citation type="journal article" date="2015" name="Data Brief">
        <title>Shoot transcriptome of the giant reed, Arundo donax.</title>
        <authorList>
            <person name="Barrero R.A."/>
            <person name="Guerrero F.D."/>
            <person name="Moolhuijzen P."/>
            <person name="Goolsby J.A."/>
            <person name="Tidwell J."/>
            <person name="Bellgard S.E."/>
            <person name="Bellgard M.I."/>
        </authorList>
    </citation>
    <scope>NUCLEOTIDE SEQUENCE</scope>
    <source>
        <tissue evidence="1">Shoot tissue taken approximately 20 cm above the soil surface</tissue>
    </source>
</reference>
<name>A0A0A9AI86_ARUDO</name>
<reference evidence="1" key="1">
    <citation type="submission" date="2014-09" db="EMBL/GenBank/DDBJ databases">
        <authorList>
            <person name="Magalhaes I.L.F."/>
            <person name="Oliveira U."/>
            <person name="Santos F.R."/>
            <person name="Vidigal T.H.D.A."/>
            <person name="Brescovit A.D."/>
            <person name="Santos A.J."/>
        </authorList>
    </citation>
    <scope>NUCLEOTIDE SEQUENCE</scope>
    <source>
        <tissue evidence="1">Shoot tissue taken approximately 20 cm above the soil surface</tissue>
    </source>
</reference>
<proteinExistence type="predicted"/>
<organism evidence="1">
    <name type="scientific">Arundo donax</name>
    <name type="common">Giant reed</name>
    <name type="synonym">Donax arundinaceus</name>
    <dbReference type="NCBI Taxonomy" id="35708"/>
    <lineage>
        <taxon>Eukaryota</taxon>
        <taxon>Viridiplantae</taxon>
        <taxon>Streptophyta</taxon>
        <taxon>Embryophyta</taxon>
        <taxon>Tracheophyta</taxon>
        <taxon>Spermatophyta</taxon>
        <taxon>Magnoliopsida</taxon>
        <taxon>Liliopsida</taxon>
        <taxon>Poales</taxon>
        <taxon>Poaceae</taxon>
        <taxon>PACMAD clade</taxon>
        <taxon>Arundinoideae</taxon>
        <taxon>Arundineae</taxon>
        <taxon>Arundo</taxon>
    </lineage>
</organism>
<dbReference type="AlphaFoldDB" id="A0A0A9AI86"/>
<sequence>MEYHSVIWQHLFCHQSGFRQEQQTHFIVM</sequence>